<dbReference type="InterPro" id="IPR051621">
    <property type="entry name" value="T2SS_protein_J"/>
</dbReference>
<sequence length="226" mass="25041">MSARRSPRAATPRVLRARGFTLIEVLVAIGVMALVALLSWRGLDGMARAQEQTRTRADQLLVLQSALAQWGTDLDALLNLPQTTPLDWDGQVLRLTRSASGAPDEGALVVAWTRRIEQGQPQWLRWQSPPVRTRGEWQQAWQQAALWARNPGDAERRRETALLPLQGWQIFYHRGGTWTNPLSSAGEGAATVPDGVRLQIELPAGQPLTGLITRDWLSPAYSGERS</sequence>
<dbReference type="InterPro" id="IPR012902">
    <property type="entry name" value="N_methyl_site"/>
</dbReference>
<evidence type="ECO:0000256" key="1">
    <source>
        <dbReference type="ARBA" id="ARBA00004377"/>
    </source>
</evidence>
<keyword evidence="5 8" id="KW-0812">Transmembrane</keyword>
<feature type="transmembrane region" description="Helical" evidence="8">
    <location>
        <begin position="20"/>
        <end position="40"/>
    </location>
</feature>
<dbReference type="PANTHER" id="PTHR39583:SF2">
    <property type="entry name" value="TYPE II SECRETION SYSTEM PROTEIN J"/>
    <property type="match status" value="1"/>
</dbReference>
<proteinExistence type="predicted"/>
<dbReference type="PROSITE" id="PS00409">
    <property type="entry name" value="PROKAR_NTER_METHYL"/>
    <property type="match status" value="1"/>
</dbReference>
<evidence type="ECO:0000256" key="8">
    <source>
        <dbReference type="SAM" id="Phobius"/>
    </source>
</evidence>
<dbReference type="InterPro" id="IPR045584">
    <property type="entry name" value="Pilin-like"/>
</dbReference>
<evidence type="ECO:0000256" key="7">
    <source>
        <dbReference type="ARBA" id="ARBA00023136"/>
    </source>
</evidence>
<accession>A0ABP8L0S7</accession>
<keyword evidence="2" id="KW-1003">Cell membrane</keyword>
<evidence type="ECO:0000256" key="6">
    <source>
        <dbReference type="ARBA" id="ARBA00022989"/>
    </source>
</evidence>
<evidence type="ECO:0000256" key="4">
    <source>
        <dbReference type="ARBA" id="ARBA00022519"/>
    </source>
</evidence>
<comment type="caution">
    <text evidence="9">The sequence shown here is derived from an EMBL/GenBank/DDBJ whole genome shotgun (WGS) entry which is preliminary data.</text>
</comment>
<reference evidence="10" key="1">
    <citation type="journal article" date="2019" name="Int. J. Syst. Evol. Microbiol.">
        <title>The Global Catalogue of Microorganisms (GCM) 10K type strain sequencing project: providing services to taxonomists for standard genome sequencing and annotation.</title>
        <authorList>
            <consortium name="The Broad Institute Genomics Platform"/>
            <consortium name="The Broad Institute Genome Sequencing Center for Infectious Disease"/>
            <person name="Wu L."/>
            <person name="Ma J."/>
        </authorList>
    </citation>
    <scope>NUCLEOTIDE SEQUENCE [LARGE SCALE GENOMIC DNA]</scope>
    <source>
        <strain evidence="10">JCM 31890</strain>
    </source>
</reference>
<keyword evidence="10" id="KW-1185">Reference proteome</keyword>
<gene>
    <name evidence="9" type="ORF">GCM10023090_05530</name>
</gene>
<name>A0ABP8L0S7_9BURK</name>
<evidence type="ECO:0000256" key="3">
    <source>
        <dbReference type="ARBA" id="ARBA00022481"/>
    </source>
</evidence>
<dbReference type="Pfam" id="PF07963">
    <property type="entry name" value="N_methyl"/>
    <property type="match status" value="1"/>
</dbReference>
<dbReference type="PANTHER" id="PTHR39583">
    <property type="entry name" value="TYPE II SECRETION SYSTEM PROTEIN J-RELATED"/>
    <property type="match status" value="1"/>
</dbReference>
<keyword evidence="4" id="KW-0997">Cell inner membrane</keyword>
<keyword evidence="6 8" id="KW-1133">Transmembrane helix</keyword>
<organism evidence="9 10">
    <name type="scientific">Acidovorax lacteus</name>
    <dbReference type="NCBI Taxonomy" id="1924988"/>
    <lineage>
        <taxon>Bacteria</taxon>
        <taxon>Pseudomonadati</taxon>
        <taxon>Pseudomonadota</taxon>
        <taxon>Betaproteobacteria</taxon>
        <taxon>Burkholderiales</taxon>
        <taxon>Comamonadaceae</taxon>
        <taxon>Acidovorax</taxon>
    </lineage>
</organism>
<keyword evidence="3" id="KW-0488">Methylation</keyword>
<keyword evidence="7 8" id="KW-0472">Membrane</keyword>
<evidence type="ECO:0000256" key="5">
    <source>
        <dbReference type="ARBA" id="ARBA00022692"/>
    </source>
</evidence>
<protein>
    <recommendedName>
        <fullName evidence="11">Prepilin-type N-terminal cleavage/methylation domain-containing protein</fullName>
    </recommendedName>
</protein>
<evidence type="ECO:0000313" key="10">
    <source>
        <dbReference type="Proteomes" id="UP001501788"/>
    </source>
</evidence>
<evidence type="ECO:0000313" key="9">
    <source>
        <dbReference type="EMBL" id="GAA4419343.1"/>
    </source>
</evidence>
<evidence type="ECO:0000256" key="2">
    <source>
        <dbReference type="ARBA" id="ARBA00022475"/>
    </source>
</evidence>
<comment type="subcellular location">
    <subcellularLocation>
        <location evidence="1">Cell inner membrane</location>
        <topology evidence="1">Single-pass membrane protein</topology>
    </subcellularLocation>
</comment>
<dbReference type="Proteomes" id="UP001501788">
    <property type="component" value="Unassembled WGS sequence"/>
</dbReference>
<dbReference type="SUPFAM" id="SSF54523">
    <property type="entry name" value="Pili subunits"/>
    <property type="match status" value="1"/>
</dbReference>
<dbReference type="RefSeq" id="WP_345060967.1">
    <property type="nucleotide sequence ID" value="NZ_BAABEX010000004.1"/>
</dbReference>
<dbReference type="EMBL" id="BAABEX010000004">
    <property type="protein sequence ID" value="GAA4419343.1"/>
    <property type="molecule type" value="Genomic_DNA"/>
</dbReference>
<evidence type="ECO:0008006" key="11">
    <source>
        <dbReference type="Google" id="ProtNLM"/>
    </source>
</evidence>
<dbReference type="NCBIfam" id="TIGR02532">
    <property type="entry name" value="IV_pilin_GFxxxE"/>
    <property type="match status" value="1"/>
</dbReference>